<reference evidence="5 6" key="1">
    <citation type="submission" date="2024-05" db="EMBL/GenBank/DDBJ databases">
        <authorList>
            <person name="Wallberg A."/>
        </authorList>
    </citation>
    <scope>NUCLEOTIDE SEQUENCE [LARGE SCALE GENOMIC DNA]</scope>
</reference>
<dbReference type="Pfam" id="PF00535">
    <property type="entry name" value="Glycos_transf_2"/>
    <property type="match status" value="1"/>
</dbReference>
<protein>
    <recommendedName>
        <fullName evidence="4">Glycosyltransferase 2-like domain-containing protein</fullName>
    </recommendedName>
</protein>
<keyword evidence="3" id="KW-0812">Transmembrane</keyword>
<dbReference type="SUPFAM" id="SSF53448">
    <property type="entry name" value="Nucleotide-diphospho-sugar transferases"/>
    <property type="match status" value="1"/>
</dbReference>
<evidence type="ECO:0000259" key="4">
    <source>
        <dbReference type="Pfam" id="PF00535"/>
    </source>
</evidence>
<feature type="non-terminal residue" evidence="5">
    <location>
        <position position="1"/>
    </location>
</feature>
<dbReference type="Gene3D" id="3.90.550.10">
    <property type="entry name" value="Spore Coat Polysaccharide Biosynthesis Protein SpsA, Chain A"/>
    <property type="match status" value="1"/>
</dbReference>
<sequence length="613" mass="70304">VQFSSSIAPGELRTAGNVVMRLRRNLRWWVKVVVASLIFLAGTYLTLRQAYRDAQVDNIEVNIREDGHIEIIDKNPKIKNLNEEDEQKIMRILEKAQEVKEFTKLPASSGYRDWNNYALIEAESHQKGPGENGAAYQLPAEHQHEKDALYKVNGFNARASDDIALNRSLNDIRHPKCKKKVYRDKLPRASVVVPFHNEHWTTLLRTAISTINRSPDELLEEVILVDDASTKEFLKDKLDKYVSENLPKVRVVHLAKRSGLIRARLAGAKEAKGDVIIFLDSHTECATNWLPPLLDPIAQDYRTCVCPFIDVIDYETFAYRAQDEGARGAFDWEFFYKRLPLLEEDKKNMPEPFKNPKMSTLEILTIFFSSNFNFGGFDRGTFLKGGEELPLNSLQYATSFSDNPLTYILNVFRSLYNYSVGYYIGGSYWFQAVLAPSYSKRRRDRQRIGSIHGQKAVKDLLRPKSTLNYIEEPHDVSPGRPYSRHDFFSPGRIQGVHKRHFCLTRTHKKHMSQIKNTFTCGTSQVGHLSTEVEMREARRVWWDISGGTSQVRMMAGSGTECGGTSLKKHSQERSDSWILDGHSHVRACGRKGNKNKTLVCATFKDPRYWIFEK</sequence>
<dbReference type="AlphaFoldDB" id="A0AAV2QBK3"/>
<dbReference type="PANTHER" id="PTHR11675">
    <property type="entry name" value="N-ACETYLGALACTOSAMINYLTRANSFERASE"/>
    <property type="match status" value="1"/>
</dbReference>
<keyword evidence="6" id="KW-1185">Reference proteome</keyword>
<feature type="domain" description="Glycosyltransferase 2-like" evidence="4">
    <location>
        <begin position="190"/>
        <end position="336"/>
    </location>
</feature>
<keyword evidence="1" id="KW-1015">Disulfide bond</keyword>
<evidence type="ECO:0000256" key="1">
    <source>
        <dbReference type="ARBA" id="ARBA00023157"/>
    </source>
</evidence>
<dbReference type="PANTHER" id="PTHR11675:SF134">
    <property type="entry name" value="N-ACETYLGALACTOSAMINYLTRANSFERASE 4-RELATED"/>
    <property type="match status" value="1"/>
</dbReference>
<comment type="caution">
    <text evidence="5">The sequence shown here is derived from an EMBL/GenBank/DDBJ whole genome shotgun (WGS) entry which is preliminary data.</text>
</comment>
<evidence type="ECO:0000313" key="5">
    <source>
        <dbReference type="EMBL" id="CAL4078011.1"/>
    </source>
</evidence>
<keyword evidence="3" id="KW-1133">Transmembrane helix</keyword>
<dbReference type="InterPro" id="IPR029044">
    <property type="entry name" value="Nucleotide-diphossugar_trans"/>
</dbReference>
<dbReference type="InterPro" id="IPR001173">
    <property type="entry name" value="Glyco_trans_2-like"/>
</dbReference>
<dbReference type="GO" id="GO:0005794">
    <property type="term" value="C:Golgi apparatus"/>
    <property type="evidence" value="ECO:0007669"/>
    <property type="project" value="TreeGrafter"/>
</dbReference>
<accession>A0AAV2QBK3</accession>
<name>A0AAV2QBK3_MEGNR</name>
<keyword evidence="3" id="KW-0472">Membrane</keyword>
<evidence type="ECO:0000256" key="3">
    <source>
        <dbReference type="SAM" id="Phobius"/>
    </source>
</evidence>
<dbReference type="EMBL" id="CAXKWB010005361">
    <property type="protein sequence ID" value="CAL4078011.1"/>
    <property type="molecule type" value="Genomic_DNA"/>
</dbReference>
<evidence type="ECO:0000256" key="2">
    <source>
        <dbReference type="ARBA" id="ARBA00023180"/>
    </source>
</evidence>
<feature type="non-terminal residue" evidence="5">
    <location>
        <position position="613"/>
    </location>
</feature>
<dbReference type="GO" id="GO:0004653">
    <property type="term" value="F:polypeptide N-acetylgalactosaminyltransferase activity"/>
    <property type="evidence" value="ECO:0007669"/>
    <property type="project" value="TreeGrafter"/>
</dbReference>
<organism evidence="5 6">
    <name type="scientific">Meganyctiphanes norvegica</name>
    <name type="common">Northern krill</name>
    <name type="synonym">Thysanopoda norvegica</name>
    <dbReference type="NCBI Taxonomy" id="48144"/>
    <lineage>
        <taxon>Eukaryota</taxon>
        <taxon>Metazoa</taxon>
        <taxon>Ecdysozoa</taxon>
        <taxon>Arthropoda</taxon>
        <taxon>Crustacea</taxon>
        <taxon>Multicrustacea</taxon>
        <taxon>Malacostraca</taxon>
        <taxon>Eumalacostraca</taxon>
        <taxon>Eucarida</taxon>
        <taxon>Euphausiacea</taxon>
        <taxon>Euphausiidae</taxon>
        <taxon>Meganyctiphanes</taxon>
    </lineage>
</organism>
<feature type="transmembrane region" description="Helical" evidence="3">
    <location>
        <begin position="28"/>
        <end position="47"/>
    </location>
</feature>
<gene>
    <name evidence="5" type="ORF">MNOR_LOCUS10547</name>
</gene>
<dbReference type="GO" id="GO:0006493">
    <property type="term" value="P:protein O-linked glycosylation"/>
    <property type="evidence" value="ECO:0007669"/>
    <property type="project" value="TreeGrafter"/>
</dbReference>
<keyword evidence="2" id="KW-0325">Glycoprotein</keyword>
<dbReference type="Proteomes" id="UP001497623">
    <property type="component" value="Unassembled WGS sequence"/>
</dbReference>
<proteinExistence type="predicted"/>
<evidence type="ECO:0000313" key="6">
    <source>
        <dbReference type="Proteomes" id="UP001497623"/>
    </source>
</evidence>